<reference evidence="3" key="1">
    <citation type="submission" date="2022-11" db="UniProtKB">
        <authorList>
            <consortium name="WormBaseParasite"/>
        </authorList>
    </citation>
    <scope>IDENTIFICATION</scope>
</reference>
<proteinExistence type="predicted"/>
<evidence type="ECO:0000256" key="1">
    <source>
        <dbReference type="SAM" id="MobiDB-lite"/>
    </source>
</evidence>
<sequence length="277" mass="30519">MCRHPLIPAVICASAPVVSQILPPSTAAPANNNTTLARTNSSDSFINIKPPQAPAVTRAPITNHRSSLAVANTNEVHNFRIEARDVLEQLSTAATWITNNVPTVQTIDQIMGAISDQFQAWQLCVQGDIQEQAKSTNAHFTPLAEQMQQLISTTTAAAPARNPPTPRPLPVTSRFHPEERCDIYIPNKTLHETEPALAFGPPPAHVKPKAPSTDTSYNNEYSRNARREEETSCSAPQRRPQLAANPFGFSDYPADNYYDHPQPRYKLPGMSHRQEDS</sequence>
<dbReference type="AlphaFoldDB" id="A0A915KC53"/>
<organism evidence="2 3">
    <name type="scientific">Romanomermis culicivorax</name>
    <name type="common">Nematode worm</name>
    <dbReference type="NCBI Taxonomy" id="13658"/>
    <lineage>
        <taxon>Eukaryota</taxon>
        <taxon>Metazoa</taxon>
        <taxon>Ecdysozoa</taxon>
        <taxon>Nematoda</taxon>
        <taxon>Enoplea</taxon>
        <taxon>Dorylaimia</taxon>
        <taxon>Mermithida</taxon>
        <taxon>Mermithoidea</taxon>
        <taxon>Mermithidae</taxon>
        <taxon>Romanomermis</taxon>
    </lineage>
</organism>
<protein>
    <submittedName>
        <fullName evidence="3">Uncharacterized protein</fullName>
    </submittedName>
</protein>
<evidence type="ECO:0000313" key="2">
    <source>
        <dbReference type="Proteomes" id="UP000887565"/>
    </source>
</evidence>
<feature type="region of interest" description="Disordered" evidence="1">
    <location>
        <begin position="155"/>
        <end position="174"/>
    </location>
</feature>
<evidence type="ECO:0000313" key="3">
    <source>
        <dbReference type="WBParaSite" id="nRc.2.0.1.t35489-RA"/>
    </source>
</evidence>
<dbReference type="WBParaSite" id="nRc.2.0.1.t35489-RA">
    <property type="protein sequence ID" value="nRc.2.0.1.t35489-RA"/>
    <property type="gene ID" value="nRc.2.0.1.g35489"/>
</dbReference>
<feature type="region of interest" description="Disordered" evidence="1">
    <location>
        <begin position="195"/>
        <end position="277"/>
    </location>
</feature>
<dbReference type="Proteomes" id="UP000887565">
    <property type="component" value="Unplaced"/>
</dbReference>
<accession>A0A915KC53</accession>
<feature type="compositionally biased region" description="Polar residues" evidence="1">
    <location>
        <begin position="212"/>
        <end position="222"/>
    </location>
</feature>
<name>A0A915KC53_ROMCU</name>
<keyword evidence="2" id="KW-1185">Reference proteome</keyword>